<dbReference type="RefSeq" id="WP_080916990.1">
    <property type="nucleotide sequence ID" value="NZ_CP020472.1"/>
</dbReference>
<feature type="region of interest" description="Disordered" evidence="1">
    <location>
        <begin position="105"/>
        <end position="128"/>
    </location>
</feature>
<reference evidence="4 5" key="1">
    <citation type="submission" date="2017-03" db="EMBL/GenBank/DDBJ databases">
        <title>Genome sequencing of Shewanella japonica KCTC 22435.</title>
        <authorList>
            <person name="Kim K.M."/>
        </authorList>
    </citation>
    <scope>NUCLEOTIDE SEQUENCE [LARGE SCALE GENOMIC DNA]</scope>
    <source>
        <strain evidence="4 5">KCTC 22435</strain>
    </source>
</reference>
<dbReference type="Pfam" id="PF19077">
    <property type="entry name" value="Big_13"/>
    <property type="match status" value="4"/>
</dbReference>
<dbReference type="Proteomes" id="UP000191820">
    <property type="component" value="Chromosome"/>
</dbReference>
<organism evidence="4 5">
    <name type="scientific">Shewanella japonica</name>
    <dbReference type="NCBI Taxonomy" id="93973"/>
    <lineage>
        <taxon>Bacteria</taxon>
        <taxon>Pseudomonadati</taxon>
        <taxon>Pseudomonadota</taxon>
        <taxon>Gammaproteobacteria</taxon>
        <taxon>Alteromonadales</taxon>
        <taxon>Shewanellaceae</taxon>
        <taxon>Shewanella</taxon>
    </lineage>
</organism>
<keyword evidence="5" id="KW-1185">Reference proteome</keyword>
<feature type="domain" description="Bacterial Ig-like" evidence="3">
    <location>
        <begin position="1251"/>
        <end position="1328"/>
    </location>
</feature>
<dbReference type="PROSITE" id="PS00018">
    <property type="entry name" value="EF_HAND_1"/>
    <property type="match status" value="1"/>
</dbReference>
<evidence type="ECO:0000259" key="3">
    <source>
        <dbReference type="Pfam" id="PF19077"/>
    </source>
</evidence>
<dbReference type="EMBL" id="CP020472">
    <property type="protein sequence ID" value="ARD24033.1"/>
    <property type="molecule type" value="Genomic_DNA"/>
</dbReference>
<dbReference type="InterPro" id="IPR044016">
    <property type="entry name" value="Big_13"/>
</dbReference>
<dbReference type="InterPro" id="IPR041339">
    <property type="entry name" value="Ig-like_bac"/>
</dbReference>
<feature type="domain" description="Bacterial Ig-like" evidence="3">
    <location>
        <begin position="1343"/>
        <end position="1416"/>
    </location>
</feature>
<evidence type="ECO:0000256" key="1">
    <source>
        <dbReference type="SAM" id="MobiDB-lite"/>
    </source>
</evidence>
<protein>
    <submittedName>
        <fullName evidence="4">Uncharacterized protein</fullName>
    </submittedName>
</protein>
<feature type="domain" description="Bacterial Ig-like" evidence="3">
    <location>
        <begin position="1065"/>
        <end position="1143"/>
    </location>
</feature>
<sequence>MSSVVTTKNGVLSSANGEITLTLNGQSKNILPGEQIPAGAELQFASDLAFVVTFDDGTVLNGDELIAEQADPSVTDDAVAQFSTDMSPEELAEIEALQALILSGEDPTEELPETAAGEASGNEGGSDFASLARDGAETIAIAGFDTSFDAPETLTANLSLGDEGVNALNNNNFNVAQFTDNFVNGVSFTTSSGLSGFTGDFGAPGSFAYLPGDTITFMVGDVTIATFSADVIQGDILFLQDIAGTLLSDTNMDYVENMAIFLQALDNDLSDGVDDGVLNTNSLVNIEDSYATNINILLSVHEALANYIDQTTGQPLNIATAGKEMISQVLAELGIIFTRDTERQENEQNLFETIAMEHVAGTIDELAGDRAPDEHDARTVDVLDVPGGLVTYNYNELDGQITFSVNDLLEGAVGQQVVDQNLLVTNVRLSAAFENIGTLQDLGDGNYAIILNEGIDQYDLEGLSIDYRVEDWTVFKDVTSSTQDQYKSHLSADIPDVLEDVGFNQFTLNSELTFEDDQALSITFTSELLSEQLGYPIAEYADDYLVPLEYSNDGGLTWQTMTVTGIDTSGDLARPIFGFTLAAGSDSVMIRVPIFDDAIIEPTEYFNAIVSGENVYDEELVFAIIDNDGEGSDLPVVDIDYAVVVEGMEFAVFTLTLSEPSTETITLDYSSEELTALFGEDFTNVSGTVTFLPGETTAYITVPITDDLIVEDSPEFALINLSNVTNAVLGDTQATLRIYDNDSPDNTAITLDIDPVTGDNVLTPDESTGTVTITGTVTADASITTGIIMLTINGQEYQAIMQSDGTFSVEVDAQDLLNDPDTVIDGIVYGYGDNGAKGTATSTEDYDIPTEVVNDSIIIAEDAVAEGNVLDNDSDTDDVLTVVSFEVNGQTYSAGDSVTLDEGVLTLNEDGSYTFTPNTDWNGQVPVITYTTNTNVTATLTIEVTPVADGAPGVIINTDANNDGIISEDELAGNTEVSVTIDLTTTGAQPGDTLVVNGQEIILTQEDIDNGSVDLTLPAPQEGGTIEVVATVIDSVGNISPEGSDSATLDTTAPVISVVAPDNSNDDTPLISGTTDAEPGSTVTLVVTDSEGNEQILEAIVSEDGSFEVEVNDPLAEGDYTVVAEVTDPAGNTATDNDNGSVDTTAPTITVSAPDSNLDSTPTITGTTDAAPGSTVIITVVDAEGNEQTLEAIVNPDGSYEVDVVEPLVEGDYTVNAAVTDPSGNTATANDEGAIDTVAPEITVNAPDNSSDSTPIITGTTDVEPGTTVTIIVTDSEGTEQIIEAVVSPDGTYEVEVPEPLAEGDYTAVAGVSDPAGNGAMAEDTGDVDTTAPTITVAAPEGTGDNTPLIIGSTDAAPGSTVTLTVTDSEGNEQILEAEVNPDGTYQLEVPSPLSEGDYTVTASVTDAAGNTATANDNGEIDAVAGQLTVDLVIDGDNNGDITGTSQDIPAGGTVTLVITDIAGTAITITDVTVNADGTYSVDNVDLSTLVDGDITVVATATDSNGNDLSANDTENLDAVDAELTVDLVIDASNQGDITGTSQDIPAGGTVTLVITDIAGTAITITDVAVNADGTYSVDNVDLSTLVDGDITVVATATDSNGNDLSANDTENLDAVDAQLTVDLVIDGDNNGDITGTSQDIPAGGTVTLVITDIAGTAITITDVAVNADGTYSVDNVDLSTLVDGDITVVATATDSNGNDLSANDTENLDAVDAELTVDLVIDASNQGDITGTSQDIPAGGTVTLVITDIAGTAITITDVAVNADGTYSVDNVDLSTLVDGDITVVATATDSNGNDLSANDTENLDAVDAELTVDLVIDASNQGDITGTSQDIPAGGTVTLVITDIAGTAITITDVAVNADGTYSVDNVDLSTLVDGDITVVATATDSNGNDLSANDTENLDAVDAELTVDLVIDASNQGDITGTSQDIPAGGTVTLVITDIAGTAITITDVAVNADGTYSVDNVDLSTLVDGDITVVATATDSNGNDLSANDTENLDALSSNITVDLVIDGDNNGDITGTSQDIQAGGTVTLVITDIAGTAITITDVAVNADGTYSVDNVDLSTLVDGDITVVATATDSNGNDLSANDTENLDALSSNITVDLVIDGDNNGDITGTSQDIPAGGTVTLVITDIAGTAITITDVAVNADGTYSVDNVDLSTLVDGDITVVATATDSNGNDLSANDTENLDAVDAELTVDLVIDASNQGDITGTSQDIPAGGTVTLVITDIAGTAITITDVAVNADGTYSVDNVDLSTLVDGDITVVATATDSNGNDLSANDTENLDALSSNITVDLVIDGDNNGDITGTSQDIPADGTVTLVITDIAGAAITITDVAVNADGTYSVDNVDLSTLVDGDITVVATATDSNGNDLSANDTENLDAVDAQLTVDLVIDGDNNGDITGTSQDIPAGGTVTLVITDIAGTAITITDVAVNADGTYSIDNVDLSTLVDGDITVVATATDSNGNDLSANDTENLDAVDAQLTVDLVIDGDNNGDITGTSQDIPAGGTVTLVITDIAGTAITIADVAVNADGTYSVDNVDLSTLVDGDITVVATATDSNGNDLSANDTENLDALSSNITVDLVIDGDNNGDITGTSQDIPAGGTVTLVITDIAGTAITIADVAVNADGTYSVDNVDLSTLVDGDITVVATATDSNGNDLSANDTENLDALSSNITVDLVIDGDNNGDITGTSQDIPAGGTVTLVITDIAGTAITITDVAVNADGTYSVDNVDLSTLVDGDITVVATATDSNGNDLSANDTENLDAVDAELTVDLVIDASNQGDITGTSQDIPAGGTVTLVITDIAGTAITITDVAVNADGTYSVDNVDLSTLVDGDITVVATATDSNGNDLSANDTENLDAVDAELTVDLVIDASNQGDITGTSQDIPAGGTVTLVITDIAGTAITITDVAVNADGTYSVDNVDLSTLVDGDITVVATATDSNGNDLSANDTESLDAVDAQLTVDLVIDGDNNGDITGTSQDIPTGGTVTLVITDIAGTAITITDVAVNADGTYSVDNVDLSTLVDGDITVVATATDSNGNDLSANDTENLDAVDAELTVDLVIDASNQGDITGTSQDIPAGGTVTLVITDIAGTAITITDVAVNADGTYSVDNVDLSTLVDGDITVVATATDSNGNDLSANDTENLDAVDAELTVDLVIDASNQGDITGTSQDIPAGGTVTLVFTDIAGTTITITDVAVNADGTYSVDNVDLSTLVDGDITVVATATDSNGNDLSANDTENLDAVDAELTVDLVIDASNQGDITGTSQDIPAGGTVTLVITDIAGTTITITDVAVNADGTYSVDNVDLSTLVDGDITVVATATDSNDNDLSANDTENLDAVDAELTVDLVIDASNQGDITGTSQDIPAGGTVTLVITDIAGTAITITDVAVNADGTYSVDNVDLSTLVDGDITVVATATDSNGNDLSANDTENLDALSSNITVDLVIDGDNNGDITGTSQDIPAGGTVTLVITDIAGTTITITDVAVNADGTYSVDNVDLSTLVDGDITVVATATDSNGNDLSANDTENLDAVDAELTVDLVIDASNQGDITGTSQDIPAGGTVTLVITDIAGTAITITDVAVNADGTYSVDNVDLSTLVDGDITVVATATDSNGNDLSANDTENLDALSSNITVDLVIDGDNNGDITGTSQDIPAGGTVTLVITDIAGTAITITDVAVNADGTYSVDNVDLSTLVDGDITVVATATDSNGNDLSANDTENLDAVDAELTVDLVIDASNQGDITGTSQDIPAGGTVTLVITDIAGTAITITDVAVNADGTYSVDNVDLSTLVDGDITVVATATDSNGNDLSANDTENLDAVDAELTVDLVIDASNQGDITGTSQDIPAGGTVTLVITDIAGTAITITDVAVNADGTYSVDNVDLSTLVDGDITVVATATDSNGNDLSANDTESLDAVDAQLTVDLVIDGDNNGDITGTSQDIPTGGTVTLVITDIAGTAITITDVAVNADGTYSVDNVDLSTLVDGDITVVATATDSNGNDLSANDTENLDAVDAELTVDLVIDASNQGDITGTSQDIPAGGTVTLVITDIAGTAITITDVAVNADGTYSVDNVDLSTLVDGDITVVATATDSNGNDLSANDTENLDAVDAELTVDLVIDASNQGDITGTSQDIPAGGTVTLVFTDIAGTTITITDVAVNADGTYSVDNVDLSTLVDGDITVVATATDSNGNDLSANDTENLDALSSNITVDLVIDGDNNGDITGTSQDIPAGGTVTLVITDIAGTAITITDVAVNADGTYSVDNVDLSTLVDGDITVVATATDSNGNDLSANDTENLDAVDAELTVDLVIDASNQGDITGTSQDIPAGGTVTLVITDIAGTAITITDVAVNADGTYSVDNVDLSTLVDGDITVVATATDSNGNDLSANDTENLDAVDAQLTVDLVIDGDNNGDITGTSQDIPAGGTVTLVITDIAGTAITITDVAVNADGTYSVDNVDLSTLVDGDITVVATATDSNGNDLSANDTENLDAVDAELTVDLVIDASNQGDITGTSQDIPAGGTVTLVITDIAGTAITITDVAVNADGTYSVDNVDLSTLVDGDITVVATATDSNGNDLSANDTENLDAFQVTSPSI</sequence>
<dbReference type="Gene3D" id="2.60.40.10">
    <property type="entry name" value="Immunoglobulins"/>
    <property type="match status" value="39"/>
</dbReference>
<dbReference type="Pfam" id="PF18200">
    <property type="entry name" value="Big_11"/>
    <property type="match status" value="1"/>
</dbReference>
<gene>
    <name evidence="4" type="ORF">SJ2017_3795</name>
</gene>
<feature type="domain" description="Bacterial Ig-like" evidence="3">
    <location>
        <begin position="1159"/>
        <end position="1237"/>
    </location>
</feature>
<evidence type="ECO:0000313" key="5">
    <source>
        <dbReference type="Proteomes" id="UP000191820"/>
    </source>
</evidence>
<name>A0ABM6JR81_9GAMM</name>
<dbReference type="SUPFAM" id="SSF141072">
    <property type="entry name" value="CalX-like"/>
    <property type="match status" value="1"/>
</dbReference>
<proteinExistence type="predicted"/>
<evidence type="ECO:0000259" key="2">
    <source>
        <dbReference type="Pfam" id="PF18200"/>
    </source>
</evidence>
<dbReference type="InterPro" id="IPR013783">
    <property type="entry name" value="Ig-like_fold"/>
</dbReference>
<feature type="domain" description="Cell-surface Ig-like bacterial" evidence="2">
    <location>
        <begin position="864"/>
        <end position="944"/>
    </location>
</feature>
<evidence type="ECO:0000313" key="4">
    <source>
        <dbReference type="EMBL" id="ARD24033.1"/>
    </source>
</evidence>
<dbReference type="Gene3D" id="2.60.40.1200">
    <property type="match status" value="1"/>
</dbReference>
<dbReference type="InterPro" id="IPR018247">
    <property type="entry name" value="EF_Hand_1_Ca_BS"/>
</dbReference>
<dbReference type="InterPro" id="IPR038081">
    <property type="entry name" value="CalX-like_sf"/>
</dbReference>
<accession>A0ABM6JR81</accession>
<dbReference type="NCBIfam" id="NF033510">
    <property type="entry name" value="Ca_tandemer"/>
    <property type="match status" value="5"/>
</dbReference>